<reference evidence="1" key="1">
    <citation type="submission" date="2020-02" db="EMBL/GenBank/DDBJ databases">
        <authorList>
            <person name="Meier V. D."/>
        </authorList>
    </citation>
    <scope>NUCLEOTIDE SEQUENCE</scope>
    <source>
        <strain evidence="1">AVDCRST_MAG89</strain>
    </source>
</reference>
<protein>
    <submittedName>
        <fullName evidence="1">Uncharacterized protein</fullName>
    </submittedName>
</protein>
<proteinExistence type="predicted"/>
<gene>
    <name evidence="1" type="ORF">AVDCRST_MAG89-3964</name>
</gene>
<evidence type="ECO:0000313" key="1">
    <source>
        <dbReference type="EMBL" id="CAA9364188.1"/>
    </source>
</evidence>
<dbReference type="AlphaFoldDB" id="A0A6J4MQU8"/>
<name>A0A6J4MQU8_9BACT</name>
<accession>A0A6J4MQU8</accession>
<organism evidence="1">
    <name type="scientific">uncultured Gemmatimonadota bacterium</name>
    <dbReference type="NCBI Taxonomy" id="203437"/>
    <lineage>
        <taxon>Bacteria</taxon>
        <taxon>Pseudomonadati</taxon>
        <taxon>Gemmatimonadota</taxon>
        <taxon>environmental samples</taxon>
    </lineage>
</organism>
<sequence length="209" mass="22127">MSDILRRAQARRLIVLAVALALPACGGKKPPSAGPPPPTAVAPMDLGGQQVVILPVQQSTGVGFNREQITAEIIAALQARDSVTQWITPDRLRHLLRQSPGYAPDPAALPNDPYQSHGERRVAGALADPIRRYAALTRARLVVIPRTAAAISDSTGTRVRLTAAVVDARTGLLVWWGEADGEPAAADDRAGIVSAAQALARRMVVAYSR</sequence>
<dbReference type="EMBL" id="CADCTV010000832">
    <property type="protein sequence ID" value="CAA9364188.1"/>
    <property type="molecule type" value="Genomic_DNA"/>
</dbReference>